<keyword evidence="2" id="KW-1185">Reference proteome</keyword>
<evidence type="ECO:0000313" key="2">
    <source>
        <dbReference type="Proteomes" id="UP000297245"/>
    </source>
</evidence>
<dbReference type="AlphaFoldDB" id="A0A4S8KP53"/>
<reference evidence="1 2" key="1">
    <citation type="journal article" date="2019" name="Nat. Ecol. Evol.">
        <title>Megaphylogeny resolves global patterns of mushroom evolution.</title>
        <authorList>
            <person name="Varga T."/>
            <person name="Krizsan K."/>
            <person name="Foldi C."/>
            <person name="Dima B."/>
            <person name="Sanchez-Garcia M."/>
            <person name="Sanchez-Ramirez S."/>
            <person name="Szollosi G.J."/>
            <person name="Szarkandi J.G."/>
            <person name="Papp V."/>
            <person name="Albert L."/>
            <person name="Andreopoulos W."/>
            <person name="Angelini C."/>
            <person name="Antonin V."/>
            <person name="Barry K.W."/>
            <person name="Bougher N.L."/>
            <person name="Buchanan P."/>
            <person name="Buyck B."/>
            <person name="Bense V."/>
            <person name="Catcheside P."/>
            <person name="Chovatia M."/>
            <person name="Cooper J."/>
            <person name="Damon W."/>
            <person name="Desjardin D."/>
            <person name="Finy P."/>
            <person name="Geml J."/>
            <person name="Haridas S."/>
            <person name="Hughes K."/>
            <person name="Justo A."/>
            <person name="Karasinski D."/>
            <person name="Kautmanova I."/>
            <person name="Kiss B."/>
            <person name="Kocsube S."/>
            <person name="Kotiranta H."/>
            <person name="LaButti K.M."/>
            <person name="Lechner B.E."/>
            <person name="Liimatainen K."/>
            <person name="Lipzen A."/>
            <person name="Lukacs Z."/>
            <person name="Mihaltcheva S."/>
            <person name="Morgado L.N."/>
            <person name="Niskanen T."/>
            <person name="Noordeloos M.E."/>
            <person name="Ohm R.A."/>
            <person name="Ortiz-Santana B."/>
            <person name="Ovrebo C."/>
            <person name="Racz N."/>
            <person name="Riley R."/>
            <person name="Savchenko A."/>
            <person name="Shiryaev A."/>
            <person name="Soop K."/>
            <person name="Spirin V."/>
            <person name="Szebenyi C."/>
            <person name="Tomsovsky M."/>
            <person name="Tulloss R.E."/>
            <person name="Uehling J."/>
            <person name="Grigoriev I.V."/>
            <person name="Vagvolgyi C."/>
            <person name="Papp T."/>
            <person name="Martin F.M."/>
            <person name="Miettinen O."/>
            <person name="Hibbett D.S."/>
            <person name="Nagy L.G."/>
        </authorList>
    </citation>
    <scope>NUCLEOTIDE SEQUENCE [LARGE SCALE GENOMIC DNA]</scope>
    <source>
        <strain evidence="1 2">CBS 962.96</strain>
    </source>
</reference>
<sequence length="289" mass="34066">MSNELTPLSTKIPPEIEDEIFEQTALLYPYRRVDAYLPLICKRSQERWVSNLSMFTRNLSRKLRRIEAILYRFIVLTDKGELFNDQYMAYANLFKVPLESRPPSFFAKHVRNLYILGDVPDDFVQRVLRVCTGVQNFASVTPDFMTGIAKDYLREIPLQHLTTRLTEMKNLYEAGLTFPHLKYLALISDYEDRETELPPFEEMTPSLTEIRFHLRVYGCDRALEDIRTVSRMVKDLKKIRMAVLTADSKEFFEMWKAEDSRVVIEDDGWYGGRFLWRREVIEGVPFMST</sequence>
<dbReference type="Proteomes" id="UP000297245">
    <property type="component" value="Unassembled WGS sequence"/>
</dbReference>
<dbReference type="OrthoDB" id="2913000at2759"/>
<proteinExistence type="predicted"/>
<evidence type="ECO:0000313" key="1">
    <source>
        <dbReference type="EMBL" id="THU77437.1"/>
    </source>
</evidence>
<name>A0A4S8KP53_DENBC</name>
<organism evidence="1 2">
    <name type="scientific">Dendrothele bispora (strain CBS 962.96)</name>
    <dbReference type="NCBI Taxonomy" id="1314807"/>
    <lineage>
        <taxon>Eukaryota</taxon>
        <taxon>Fungi</taxon>
        <taxon>Dikarya</taxon>
        <taxon>Basidiomycota</taxon>
        <taxon>Agaricomycotina</taxon>
        <taxon>Agaricomycetes</taxon>
        <taxon>Agaricomycetidae</taxon>
        <taxon>Agaricales</taxon>
        <taxon>Agaricales incertae sedis</taxon>
        <taxon>Dendrothele</taxon>
    </lineage>
</organism>
<protein>
    <recommendedName>
        <fullName evidence="3">F-box domain-containing protein</fullName>
    </recommendedName>
</protein>
<accession>A0A4S8KP53</accession>
<dbReference type="EMBL" id="ML180434">
    <property type="protein sequence ID" value="THU77437.1"/>
    <property type="molecule type" value="Genomic_DNA"/>
</dbReference>
<evidence type="ECO:0008006" key="3">
    <source>
        <dbReference type="Google" id="ProtNLM"/>
    </source>
</evidence>
<gene>
    <name evidence="1" type="ORF">K435DRAFT_877838</name>
</gene>